<evidence type="ECO:0000256" key="3">
    <source>
        <dbReference type="SAM" id="SignalP"/>
    </source>
</evidence>
<dbReference type="Pfam" id="PF00207">
    <property type="entry name" value="A2M"/>
    <property type="match status" value="1"/>
</dbReference>
<dbReference type="PIRSF" id="PIRSF038980">
    <property type="entry name" value="A2M_bac"/>
    <property type="match status" value="1"/>
</dbReference>
<dbReference type="InterPro" id="IPR049120">
    <property type="entry name" value="A2M_bMG2"/>
</dbReference>
<dbReference type="GO" id="GO:0004866">
    <property type="term" value="F:endopeptidase inhibitor activity"/>
    <property type="evidence" value="ECO:0007669"/>
    <property type="project" value="InterPro"/>
</dbReference>
<dbReference type="Pfam" id="PF11974">
    <property type="entry name" value="bMG3"/>
    <property type="match status" value="1"/>
</dbReference>
<evidence type="ECO:0000259" key="5">
    <source>
        <dbReference type="SMART" id="SM01360"/>
    </source>
</evidence>
<dbReference type="Pfam" id="PF17973">
    <property type="entry name" value="bMG10"/>
    <property type="match status" value="1"/>
</dbReference>
<reference evidence="7" key="1">
    <citation type="submission" date="2016-10" db="EMBL/GenBank/DDBJ databases">
        <authorList>
            <person name="Varghese N."/>
            <person name="Submissions S."/>
        </authorList>
    </citation>
    <scope>NUCLEOTIDE SEQUENCE [LARGE SCALE GENOMIC DNA]</scope>
    <source>
        <strain evidence="7">930I</strain>
    </source>
</reference>
<dbReference type="EMBL" id="FNCV01000002">
    <property type="protein sequence ID" value="SDG69138.1"/>
    <property type="molecule type" value="Genomic_DNA"/>
</dbReference>
<dbReference type="Pfam" id="PF01835">
    <property type="entry name" value="MG2"/>
    <property type="match status" value="1"/>
</dbReference>
<feature type="chain" id="PRO_5011781308" description="Alpha-2-macroglobulin" evidence="3">
    <location>
        <begin position="27"/>
        <end position="1759"/>
    </location>
</feature>
<evidence type="ECO:0000256" key="2">
    <source>
        <dbReference type="ARBA" id="ARBA00022729"/>
    </source>
</evidence>
<feature type="domain" description="Alpha-2-macroglobulin bait region" evidence="4">
    <location>
        <begin position="886"/>
        <end position="1033"/>
    </location>
</feature>
<dbReference type="Pfam" id="PF07678">
    <property type="entry name" value="TED_complement"/>
    <property type="match status" value="1"/>
</dbReference>
<accession>A0A1G7WB08</accession>
<dbReference type="Pfam" id="PF17962">
    <property type="entry name" value="bMG6"/>
    <property type="match status" value="1"/>
</dbReference>
<dbReference type="SUPFAM" id="SSF48239">
    <property type="entry name" value="Terpenoid cyclases/Protein prenyltransferases"/>
    <property type="match status" value="1"/>
</dbReference>
<evidence type="ECO:0000256" key="1">
    <source>
        <dbReference type="ARBA" id="ARBA00010556"/>
    </source>
</evidence>
<dbReference type="Pfam" id="PF17972">
    <property type="entry name" value="bMG5"/>
    <property type="match status" value="1"/>
</dbReference>
<keyword evidence="2 3" id="KW-0732">Signal</keyword>
<dbReference type="InterPro" id="IPR041246">
    <property type="entry name" value="Bact_MG10"/>
</dbReference>
<dbReference type="InterPro" id="IPR041462">
    <property type="entry name" value="Bact_A2M_MG6"/>
</dbReference>
<organism evidence="6 7">
    <name type="scientific">Roseospirillum parvum</name>
    <dbReference type="NCBI Taxonomy" id="83401"/>
    <lineage>
        <taxon>Bacteria</taxon>
        <taxon>Pseudomonadati</taxon>
        <taxon>Pseudomonadota</taxon>
        <taxon>Alphaproteobacteria</taxon>
        <taxon>Rhodospirillales</taxon>
        <taxon>Rhodospirillaceae</taxon>
        <taxon>Roseospirillum</taxon>
    </lineage>
</organism>
<comment type="similarity">
    <text evidence="1">Belongs to the protease inhibitor I39 (alpha-2-macroglobulin) family. Bacterial alpha-2-macroglobulin subfamily.</text>
</comment>
<gene>
    <name evidence="6" type="ORF">SAMN05421742_102135</name>
</gene>
<dbReference type="Gene3D" id="2.60.40.1930">
    <property type="match status" value="1"/>
</dbReference>
<feature type="signal peptide" evidence="3">
    <location>
        <begin position="1"/>
        <end position="26"/>
    </location>
</feature>
<name>A0A1G7WB08_9PROT</name>
<dbReference type="InterPro" id="IPR002890">
    <property type="entry name" value="MG2"/>
</dbReference>
<protein>
    <recommendedName>
        <fullName evidence="8">Alpha-2-macroglobulin</fullName>
    </recommendedName>
</protein>
<keyword evidence="7" id="KW-1185">Reference proteome</keyword>
<dbReference type="SMART" id="SM01359">
    <property type="entry name" value="A2M_N_2"/>
    <property type="match status" value="1"/>
</dbReference>
<dbReference type="InterPro" id="IPR051802">
    <property type="entry name" value="YfhM-like"/>
</dbReference>
<dbReference type="Proteomes" id="UP000217076">
    <property type="component" value="Unassembled WGS sequence"/>
</dbReference>
<dbReference type="RefSeq" id="WP_092615634.1">
    <property type="nucleotide sequence ID" value="NZ_FNCV01000002.1"/>
</dbReference>
<dbReference type="STRING" id="83401.SAMN05421742_102135"/>
<dbReference type="InterPro" id="IPR041203">
    <property type="entry name" value="Bact_A2M_MG5"/>
</dbReference>
<dbReference type="InterPro" id="IPR026284">
    <property type="entry name" value="A2MG_proteobact"/>
</dbReference>
<dbReference type="SMART" id="SM01360">
    <property type="entry name" value="A2M"/>
    <property type="match status" value="1"/>
</dbReference>
<evidence type="ECO:0000259" key="4">
    <source>
        <dbReference type="SMART" id="SM01359"/>
    </source>
</evidence>
<dbReference type="Gene3D" id="1.50.10.20">
    <property type="match status" value="1"/>
</dbReference>
<sequence length="1759" mass="185026">MLRRSPPALVLLLICALAALPVAAQAPTQPPPESANQAADQAARAATALAPVHEVIAATRAYAKRVLDEAERSTDGALIQRTLTEARAAAEDANWWAAVRIQRQAIALGAGAPRHWLTLAGYEAGQDAAALEAAAAAWIAQAGSDDPAVKGPALDLLSRVLEARGADGAAWRLAAWAEAVAPTPGRAERTLWLAPGSLRLKDQALDAERPRASLCLTFSAPLKRDGADGYADYVTVTPTVDLALTVNDTRLCLEGFEHAASYDLTLRAGLPAAGPARLPASRELDIHVPARAPRVAFPEPGHVLPRDGDPEVPLSAINVTRAELALYRLGDDALAGQLREGRLFQDLSQWDAQWLAANVGEALWRGEIDLPDQPNRETTTLVPLAGLLPDDRPPGLYALTARPLWPEVKDWTAQATQWLTVTDLGLSALTGADGLTVALRRLSDARPVAGVEVRLIARNTDTLGRATTDAEGLARLPAGLLAGDGGRTPVAVVARRGGADADFAFLDLTRPAFDLSDRGVEGRPPPGPLDAFLTTERGIYRPGETVHLTALLRDDRARAATAPLTFSLLRPDGSEAWRRVSPGDGAGGHVLSLDTGADWPTGTWRLVARVDPDRPPIGSADFLLEDFVPARVEVALDSDRARLESGAPPAGLTVQADFLYGAPAADLAVTGQVRVVAAPDPFPNAAGYSFGPLAPPTGRTEPLAEARTDADGQARLPLILPALPDTLAPLEARLEVEVREPSGRVVRRQMTLPVDHRPFFIGLKPLFSGPLAADAEAAFEVIARTPDGQAATPGPLGWELIEEIRDYQWTLDGDRWQVRAVTRERSVAGGTLTLPAEGPARLARRMENGSYRLEVFDPEGRALSAVRFRAGWWSPRLADDDTPDTLKVETESAAVALGDTARVAVTVPRAGQLLVAVAHQQVVTTRALTVEPGTTTLELPVTEDWGVGAYVSATLFTPGAVDGAETHGPGRAVGLAWVGVDPAPRRLSVSLDPPAEVTPRQTVNIPLQVAGAGVAEGAVHLTLAAVDEGILGLTGFATPDPAGHYLGKRRLGVEMRDLYGRLIRPRAGGRGIPRSGGDALGGHGPRLDDSPIETVALFSGPVAVDADGRAEVALDLPDFNGRLRLMAVAWSPNAVGAAEAPLLVRDPLVIAGGLPRFLAPGDAARIGLEVHNLAATPGTWTVEAETTGALAVSPARASLELPKGARRGLGFELLGTAVGPGRLTVRLSGPDGRQRVRTWALTVRPAQTVETRHLTAQLPPGGRVTLDAEVTQGLLPETVQVAAAFGGVPRLGLAGLVESLAAYPYGCTEQTVSAALPLIDGAALAARAGMAAPASQAELDRRVARAVDRVIARQRGDGAFAAWSPRGGAHPWLSAYALDFLLRVQASGRVTVPDFALARGLDYLARLTTTGEAPTARLPALAYAHYVLARAGRPALGSLRWLADTRGGDLPTGLARDHLAAALLLAGDRARLAALDDHDPLQRASFKGGAPDYGSPLRDLAARLTLAAEHDLPGLAPLALAEEVAARRAARRWLSTQEQAWLALAAGHLLADQADSRIAVAGADPVAGPLTLSPDRAALDRGLMVANAGPGPLFTSLDVRGIPATPRAAERGRGFTIERTFHDLDGNPVDPAAVPAHAVLVALIRLKAADSRPRQALVVDLLPAGLEIENVATGRGRGLAGLDWLPRLTQPEHAERRDDRFVAALDIDGTESRALAYLVRAVTPGTYVLPAPYVEDMYRPRDAGWGAMGEMVIGAAAAQ</sequence>
<dbReference type="InterPro" id="IPR001599">
    <property type="entry name" value="Macroglobln_a2"/>
</dbReference>
<dbReference type="Pfam" id="PF07703">
    <property type="entry name" value="A2M_BRD"/>
    <property type="match status" value="1"/>
</dbReference>
<dbReference type="InterPro" id="IPR021868">
    <property type="entry name" value="Alpha_2_Macroglob_MG3"/>
</dbReference>
<dbReference type="InterPro" id="IPR011626">
    <property type="entry name" value="Alpha-macroglobulin_TED"/>
</dbReference>
<dbReference type="CDD" id="cd02891">
    <property type="entry name" value="A2M_like"/>
    <property type="match status" value="1"/>
</dbReference>
<dbReference type="InterPro" id="IPR011625">
    <property type="entry name" value="A2M_N_BRD"/>
</dbReference>
<dbReference type="PANTHER" id="PTHR40094:SF1">
    <property type="entry name" value="UBIQUITIN DOMAIN-CONTAINING PROTEIN"/>
    <property type="match status" value="1"/>
</dbReference>
<dbReference type="OrthoDB" id="9767116at2"/>
<evidence type="ECO:0000313" key="7">
    <source>
        <dbReference type="Proteomes" id="UP000217076"/>
    </source>
</evidence>
<evidence type="ECO:0000313" key="6">
    <source>
        <dbReference type="EMBL" id="SDG69138.1"/>
    </source>
</evidence>
<evidence type="ECO:0008006" key="8">
    <source>
        <dbReference type="Google" id="ProtNLM"/>
    </source>
</evidence>
<dbReference type="GO" id="GO:0005615">
    <property type="term" value="C:extracellular space"/>
    <property type="evidence" value="ECO:0007669"/>
    <property type="project" value="InterPro"/>
</dbReference>
<dbReference type="PANTHER" id="PTHR40094">
    <property type="entry name" value="ALPHA-2-MACROGLOBULIN HOMOLOG"/>
    <property type="match status" value="1"/>
</dbReference>
<proteinExistence type="inferred from homology"/>
<feature type="domain" description="Alpha-2-macroglobulin" evidence="5">
    <location>
        <begin position="1095"/>
        <end position="1184"/>
    </location>
</feature>
<dbReference type="InterPro" id="IPR008930">
    <property type="entry name" value="Terpenoid_cyclase/PrenylTrfase"/>
</dbReference>
<dbReference type="Pfam" id="PF21142">
    <property type="entry name" value="A2M_bMG2"/>
    <property type="match status" value="1"/>
</dbReference>